<proteinExistence type="predicted"/>
<keyword evidence="2" id="KW-1185">Reference proteome</keyword>
<name>A0A445H295_GLYSO</name>
<evidence type="ECO:0000313" key="1">
    <source>
        <dbReference type="EMBL" id="RZB67725.1"/>
    </source>
</evidence>
<reference evidence="1 2" key="1">
    <citation type="submission" date="2018-09" db="EMBL/GenBank/DDBJ databases">
        <title>A high-quality reference genome of wild soybean provides a powerful tool to mine soybean genomes.</title>
        <authorList>
            <person name="Xie M."/>
            <person name="Chung C.Y.L."/>
            <person name="Li M.-W."/>
            <person name="Wong F.-L."/>
            <person name="Chan T.-F."/>
            <person name="Lam H.-M."/>
        </authorList>
    </citation>
    <scope>NUCLEOTIDE SEQUENCE [LARGE SCALE GENOMIC DNA]</scope>
    <source>
        <strain evidence="2">cv. W05</strain>
        <tissue evidence="1">Hypocotyl of etiolated seedlings</tissue>
    </source>
</reference>
<evidence type="ECO:0000313" key="2">
    <source>
        <dbReference type="Proteomes" id="UP000289340"/>
    </source>
</evidence>
<dbReference type="Proteomes" id="UP000289340">
    <property type="component" value="Chromosome 14"/>
</dbReference>
<sequence>MILLLSFSTKACRERREGLHTLIYTYVKHQRIKKVKFGYYIPLQLEEASKGIALIPNFRFINLSFSSLVNIWDHFSSLLNIWDHAIPLDSSFGGFYCIQWLILVDCL</sequence>
<comment type="caution">
    <text evidence="1">The sequence shown here is derived from an EMBL/GenBank/DDBJ whole genome shotgun (WGS) entry which is preliminary data.</text>
</comment>
<dbReference type="EMBL" id="QZWG01000014">
    <property type="protein sequence ID" value="RZB67725.1"/>
    <property type="molecule type" value="Genomic_DNA"/>
</dbReference>
<protein>
    <submittedName>
        <fullName evidence="1">Uncharacterized protein</fullName>
    </submittedName>
</protein>
<gene>
    <name evidence="1" type="ORF">D0Y65_037854</name>
</gene>
<dbReference type="AlphaFoldDB" id="A0A445H295"/>
<organism evidence="1 2">
    <name type="scientific">Glycine soja</name>
    <name type="common">Wild soybean</name>
    <dbReference type="NCBI Taxonomy" id="3848"/>
    <lineage>
        <taxon>Eukaryota</taxon>
        <taxon>Viridiplantae</taxon>
        <taxon>Streptophyta</taxon>
        <taxon>Embryophyta</taxon>
        <taxon>Tracheophyta</taxon>
        <taxon>Spermatophyta</taxon>
        <taxon>Magnoliopsida</taxon>
        <taxon>eudicotyledons</taxon>
        <taxon>Gunneridae</taxon>
        <taxon>Pentapetalae</taxon>
        <taxon>rosids</taxon>
        <taxon>fabids</taxon>
        <taxon>Fabales</taxon>
        <taxon>Fabaceae</taxon>
        <taxon>Papilionoideae</taxon>
        <taxon>50 kb inversion clade</taxon>
        <taxon>NPAAA clade</taxon>
        <taxon>indigoferoid/millettioid clade</taxon>
        <taxon>Phaseoleae</taxon>
        <taxon>Glycine</taxon>
        <taxon>Glycine subgen. Soja</taxon>
    </lineage>
</organism>
<accession>A0A445H295</accession>